<dbReference type="AlphaFoldDB" id="A2Q5U3"/>
<reference evidence="1" key="1">
    <citation type="submission" date="2005-12" db="EMBL/GenBank/DDBJ databases">
        <authorList>
            <person name="Town C.D."/>
        </authorList>
    </citation>
    <scope>NUCLEOTIDE SEQUENCE</scope>
</reference>
<sequence length="63" mass="7080">MSQCSVVCLESTISLKFEAINSPELITSFSYKIDSSVNTFLSGISDLKPRHKIIPAIKVWQFM</sequence>
<gene>
    <name evidence="1" type="ORF">MtrDRAFT_AC169177g11v1</name>
</gene>
<accession>A2Q5U3</accession>
<organism evidence="1">
    <name type="scientific">Medicago truncatula</name>
    <name type="common">Barrel medic</name>
    <name type="synonym">Medicago tribuloides</name>
    <dbReference type="NCBI Taxonomy" id="3880"/>
    <lineage>
        <taxon>Eukaryota</taxon>
        <taxon>Viridiplantae</taxon>
        <taxon>Streptophyta</taxon>
        <taxon>Embryophyta</taxon>
        <taxon>Tracheophyta</taxon>
        <taxon>Spermatophyta</taxon>
        <taxon>Magnoliopsida</taxon>
        <taxon>eudicotyledons</taxon>
        <taxon>Gunneridae</taxon>
        <taxon>Pentapetalae</taxon>
        <taxon>rosids</taxon>
        <taxon>fabids</taxon>
        <taxon>Fabales</taxon>
        <taxon>Fabaceae</taxon>
        <taxon>Papilionoideae</taxon>
        <taxon>50 kb inversion clade</taxon>
        <taxon>NPAAA clade</taxon>
        <taxon>Hologalegina</taxon>
        <taxon>IRL clade</taxon>
        <taxon>Trifolieae</taxon>
        <taxon>Medicago</taxon>
    </lineage>
</organism>
<proteinExistence type="predicted"/>
<name>A2Q5U3_MEDTR</name>
<dbReference type="EMBL" id="AC169177">
    <property type="protein sequence ID" value="ABN08963.1"/>
    <property type="molecule type" value="Genomic_DNA"/>
</dbReference>
<protein>
    <submittedName>
        <fullName evidence="1">Uncharacterized protein</fullName>
    </submittedName>
</protein>
<reference evidence="1" key="2">
    <citation type="submission" date="2007-03" db="EMBL/GenBank/DDBJ databases">
        <authorList>
            <consortium name="The International Medicago Genome Annotation Group"/>
        </authorList>
    </citation>
    <scope>NUCLEOTIDE SEQUENCE</scope>
</reference>
<evidence type="ECO:0000313" key="1">
    <source>
        <dbReference type="EMBL" id="ABN08963.1"/>
    </source>
</evidence>